<dbReference type="InterPro" id="IPR036188">
    <property type="entry name" value="FAD/NAD-bd_sf"/>
</dbReference>
<dbReference type="Gene3D" id="3.50.50.60">
    <property type="entry name" value="FAD/NAD(P)-binding domain"/>
    <property type="match status" value="2"/>
</dbReference>
<keyword evidence="3" id="KW-0274">FAD</keyword>
<gene>
    <name evidence="5" type="ORF">E6O75_ATG10047</name>
</gene>
<dbReference type="GO" id="GO:0004499">
    <property type="term" value="F:N,N-dimethylaniline monooxygenase activity"/>
    <property type="evidence" value="ECO:0007669"/>
    <property type="project" value="InterPro"/>
</dbReference>
<dbReference type="SUPFAM" id="SSF51905">
    <property type="entry name" value="FAD/NAD(P)-binding domain"/>
    <property type="match status" value="1"/>
</dbReference>
<dbReference type="EMBL" id="SNSC02000029">
    <property type="protein sequence ID" value="TID13098.1"/>
    <property type="molecule type" value="Genomic_DNA"/>
</dbReference>
<sequence>MGDNASTNLYATSGTAADCNEIQIDYDGAPAPETDSAGYKIREHPYGTRRKIRVLLMGAGASSLNFFKKAEEEMQNLEVVCYEKNRDVGGTWLENRYPGCACDIPSVNYQFSWKIKLWSHYYSFSPEIHAYLKEIEQENDFIKKYIKLRHAIEHAQWDSDAGLWRFKIRNLDTDEVVEDSAEFFINAGGVLNQWKWPEIPGLHDFKGKLMHSANYEEGCDLDGKRVAVIGAGSSGVQIVAAIQKKVDSLYHWIRSPIWITAGFAQRWAAQEGANFRYTPEQIQFLRDNPKKYLEYRKQIENELNQRFKFIIRGSSEAAAGRDYALQEMKNKLNHDARLCDKIIPKNFNPGCRRPTPAPGYLEALVAPNTTVFTEEIGKIDATGFFDAEGEHHEVDVIICATGFNTSWLPRFPLINGEGKSLTDLWGTKEGVTSYLSIGIPTFPNLFSFCGPYGPLGHGSFMPLIEQWTKYMFMAISKAQIENIKAYIPRMDLSKQFRQHADLFLQRTAWTSACRSWFKQGRNDGQAAIYPGSRLHFLELLKTPRYEDFDIEYWDDNRYAFLGNGFEVREFDGRDITNYLGCLDEEGRDVQPDYDAGLIDVLGGLRVGDEYLVHGSKAQSIVGKIEKEEEGGTSLPAA</sequence>
<protein>
    <submittedName>
        <fullName evidence="5">FAD/NAD(P)-binding domain-containing protein</fullName>
    </submittedName>
</protein>
<proteinExistence type="inferred from homology"/>
<dbReference type="GO" id="GO:0050660">
    <property type="term" value="F:flavin adenine dinucleotide binding"/>
    <property type="evidence" value="ECO:0007669"/>
    <property type="project" value="InterPro"/>
</dbReference>
<keyword evidence="6" id="KW-1185">Reference proteome</keyword>
<evidence type="ECO:0000313" key="5">
    <source>
        <dbReference type="EMBL" id="TID13098.1"/>
    </source>
</evidence>
<comment type="caution">
    <text evidence="5">The sequence shown here is derived from an EMBL/GenBank/DDBJ whole genome shotgun (WGS) entry which is preliminary data.</text>
</comment>
<dbReference type="Pfam" id="PF00743">
    <property type="entry name" value="FMO-like"/>
    <property type="match status" value="1"/>
</dbReference>
<dbReference type="GO" id="GO:0050661">
    <property type="term" value="F:NADP binding"/>
    <property type="evidence" value="ECO:0007669"/>
    <property type="project" value="InterPro"/>
</dbReference>
<organism evidence="5 6">
    <name type="scientific">Venturia nashicola</name>
    <dbReference type="NCBI Taxonomy" id="86259"/>
    <lineage>
        <taxon>Eukaryota</taxon>
        <taxon>Fungi</taxon>
        <taxon>Dikarya</taxon>
        <taxon>Ascomycota</taxon>
        <taxon>Pezizomycotina</taxon>
        <taxon>Dothideomycetes</taxon>
        <taxon>Pleosporomycetidae</taxon>
        <taxon>Venturiales</taxon>
        <taxon>Venturiaceae</taxon>
        <taxon>Venturia</taxon>
    </lineage>
</organism>
<dbReference type="Proteomes" id="UP000298493">
    <property type="component" value="Unassembled WGS sequence"/>
</dbReference>
<dbReference type="PANTHER" id="PTHR42877:SF7">
    <property type="entry name" value="FLAVIN-BINDING MONOOXYGENASE-RELATED"/>
    <property type="match status" value="1"/>
</dbReference>
<evidence type="ECO:0000256" key="4">
    <source>
        <dbReference type="ARBA" id="ARBA00023002"/>
    </source>
</evidence>
<evidence type="ECO:0000313" key="6">
    <source>
        <dbReference type="Proteomes" id="UP000298493"/>
    </source>
</evidence>
<dbReference type="InterPro" id="IPR020946">
    <property type="entry name" value="Flavin_mOase-like"/>
</dbReference>
<evidence type="ECO:0000256" key="3">
    <source>
        <dbReference type="ARBA" id="ARBA00022827"/>
    </source>
</evidence>
<keyword evidence="2" id="KW-0285">Flavoprotein</keyword>
<dbReference type="InterPro" id="IPR051209">
    <property type="entry name" value="FAD-bind_Monooxygenase_sf"/>
</dbReference>
<dbReference type="STRING" id="86259.A0A4Z1NFD5"/>
<dbReference type="AlphaFoldDB" id="A0A4Z1NFD5"/>
<dbReference type="PANTHER" id="PTHR42877">
    <property type="entry name" value="L-ORNITHINE N(5)-MONOOXYGENASE-RELATED"/>
    <property type="match status" value="1"/>
</dbReference>
<evidence type="ECO:0000256" key="1">
    <source>
        <dbReference type="ARBA" id="ARBA00010139"/>
    </source>
</evidence>
<reference evidence="5 6" key="1">
    <citation type="submission" date="2019-04" db="EMBL/GenBank/DDBJ databases">
        <title>High contiguity whole genome sequence and gene annotation resource for two Venturia nashicola isolates.</title>
        <authorList>
            <person name="Prokchorchik M."/>
            <person name="Won K."/>
            <person name="Lee Y."/>
            <person name="Choi E.D."/>
            <person name="Segonzac C."/>
            <person name="Sohn K.H."/>
        </authorList>
    </citation>
    <scope>NUCLEOTIDE SEQUENCE [LARGE SCALE GENOMIC DNA]</scope>
    <source>
        <strain evidence="5 6">PRI2</strain>
    </source>
</reference>
<accession>A0A4Z1NFD5</accession>
<name>A0A4Z1NFD5_9PEZI</name>
<keyword evidence="4" id="KW-0560">Oxidoreductase</keyword>
<comment type="similarity">
    <text evidence="1">Belongs to the FAD-binding monooxygenase family.</text>
</comment>
<evidence type="ECO:0000256" key="2">
    <source>
        <dbReference type="ARBA" id="ARBA00022630"/>
    </source>
</evidence>